<evidence type="ECO:0000256" key="4">
    <source>
        <dbReference type="ARBA" id="ARBA00022806"/>
    </source>
</evidence>
<proteinExistence type="inferred from homology"/>
<evidence type="ECO:0000313" key="9">
    <source>
        <dbReference type="Proteomes" id="UP000095283"/>
    </source>
</evidence>
<dbReference type="GO" id="GO:0004386">
    <property type="term" value="F:helicase activity"/>
    <property type="evidence" value="ECO:0007669"/>
    <property type="project" value="UniProtKB-KW"/>
</dbReference>
<keyword evidence="9" id="KW-1185">Reference proteome</keyword>
<keyword evidence="4" id="KW-0378">Hydrolase</keyword>
<evidence type="ECO:0000256" key="7">
    <source>
        <dbReference type="ARBA" id="ARBA00023242"/>
    </source>
</evidence>
<dbReference type="GO" id="GO:0003677">
    <property type="term" value="F:DNA binding"/>
    <property type="evidence" value="ECO:0007669"/>
    <property type="project" value="UniProtKB-KW"/>
</dbReference>
<name>A0A1I7WLZ8_HETBA</name>
<dbReference type="GO" id="GO:0005634">
    <property type="term" value="C:nucleus"/>
    <property type="evidence" value="ECO:0007669"/>
    <property type="project" value="UniProtKB-SubCell"/>
</dbReference>
<dbReference type="InterPro" id="IPR044574">
    <property type="entry name" value="ARIP4-like"/>
</dbReference>
<evidence type="ECO:0000256" key="6">
    <source>
        <dbReference type="ARBA" id="ARBA00023125"/>
    </source>
</evidence>
<dbReference type="Proteomes" id="UP000095283">
    <property type="component" value="Unplaced"/>
</dbReference>
<comment type="subcellular location">
    <subcellularLocation>
        <location evidence="1">Nucleus</location>
    </subcellularLocation>
</comment>
<accession>A0A1I7WLZ8</accession>
<keyword evidence="7" id="KW-0539">Nucleus</keyword>
<evidence type="ECO:0000256" key="8">
    <source>
        <dbReference type="SAM" id="Phobius"/>
    </source>
</evidence>
<keyword evidence="8" id="KW-1133">Transmembrane helix</keyword>
<comment type="similarity">
    <text evidence="2">Belongs to the SNF2/RAD54 helicase family.</text>
</comment>
<dbReference type="GO" id="GO:0005524">
    <property type="term" value="F:ATP binding"/>
    <property type="evidence" value="ECO:0007669"/>
    <property type="project" value="UniProtKB-KW"/>
</dbReference>
<evidence type="ECO:0000256" key="2">
    <source>
        <dbReference type="ARBA" id="ARBA00007025"/>
    </source>
</evidence>
<dbReference type="AlphaFoldDB" id="A0A1I7WLZ8"/>
<dbReference type="PANTHER" id="PTHR45797">
    <property type="entry name" value="RAD54-LIKE"/>
    <property type="match status" value="1"/>
</dbReference>
<keyword evidence="3" id="KW-0547">Nucleotide-binding</keyword>
<evidence type="ECO:0000256" key="1">
    <source>
        <dbReference type="ARBA" id="ARBA00004123"/>
    </source>
</evidence>
<protein>
    <submittedName>
        <fullName evidence="10">Transmembrane protein</fullName>
    </submittedName>
</protein>
<evidence type="ECO:0000313" key="10">
    <source>
        <dbReference type="WBParaSite" id="Hba_06172"/>
    </source>
</evidence>
<keyword evidence="8" id="KW-0472">Membrane</keyword>
<keyword evidence="6" id="KW-0238">DNA-binding</keyword>
<dbReference type="PANTHER" id="PTHR45797:SF3">
    <property type="entry name" value="TRANSCRIPTIONAL REGULATOR ATRX HOMOLOG"/>
    <property type="match status" value="1"/>
</dbReference>
<feature type="transmembrane region" description="Helical" evidence="8">
    <location>
        <begin position="137"/>
        <end position="161"/>
    </location>
</feature>
<evidence type="ECO:0000256" key="5">
    <source>
        <dbReference type="ARBA" id="ARBA00022840"/>
    </source>
</evidence>
<dbReference type="WBParaSite" id="Hba_06172">
    <property type="protein sequence ID" value="Hba_06172"/>
    <property type="gene ID" value="Hba_06172"/>
</dbReference>
<keyword evidence="5" id="KW-0067">ATP-binding</keyword>
<dbReference type="GO" id="GO:0016887">
    <property type="term" value="F:ATP hydrolysis activity"/>
    <property type="evidence" value="ECO:0007669"/>
    <property type="project" value="InterPro"/>
</dbReference>
<feature type="transmembrane region" description="Helical" evidence="8">
    <location>
        <begin position="181"/>
        <end position="203"/>
    </location>
</feature>
<keyword evidence="8" id="KW-0812">Transmembrane</keyword>
<reference evidence="10" key="1">
    <citation type="submission" date="2016-11" db="UniProtKB">
        <authorList>
            <consortium name="WormBaseParasite"/>
        </authorList>
    </citation>
    <scope>IDENTIFICATION</scope>
</reference>
<organism evidence="9 10">
    <name type="scientific">Heterorhabditis bacteriophora</name>
    <name type="common">Entomopathogenic nematode worm</name>
    <dbReference type="NCBI Taxonomy" id="37862"/>
    <lineage>
        <taxon>Eukaryota</taxon>
        <taxon>Metazoa</taxon>
        <taxon>Ecdysozoa</taxon>
        <taxon>Nematoda</taxon>
        <taxon>Chromadorea</taxon>
        <taxon>Rhabditida</taxon>
        <taxon>Rhabditina</taxon>
        <taxon>Rhabditomorpha</taxon>
        <taxon>Strongyloidea</taxon>
        <taxon>Heterorhabditidae</taxon>
        <taxon>Heterorhabditis</taxon>
    </lineage>
</organism>
<keyword evidence="4" id="KW-0347">Helicase</keyword>
<sequence length="220" mass="26060">MEERIYKRQVTKESTSMRVVDEAQIQRHYDGHDLQELYLLDRLLASVLLSHKDSVVDYFQHDTLFAHVEDEKLSPDELKEAWDDYEREKTLNVSNARMTPLGGLMNQQIGSVMIQAQIDAMRQAQAQQQAREAVWNIYYSLAIFFIFIFKLLGVYSIFWSYPLFIFTSAIDNTIKERKVDLLFVLSTTVTVSFSFELEFYCMVLKLEIFLFRNFVFFYEM</sequence>
<evidence type="ECO:0000256" key="3">
    <source>
        <dbReference type="ARBA" id="ARBA00022741"/>
    </source>
</evidence>